<comment type="caution">
    <text evidence="1">The sequence shown here is derived from an EMBL/GenBank/DDBJ whole genome shotgun (WGS) entry which is preliminary data.</text>
</comment>
<sequence>MDLSSNLSFEKTALLAVLENINKREFSFGIAIYNGFFLKTNIGAKVNDKNV</sequence>
<reference evidence="1 2" key="1">
    <citation type="submission" date="2019-07" db="EMBL/GenBank/DDBJ databases">
        <title>Whole genome shotgun sequence of Flavobacterium glycines NBRC 105008.</title>
        <authorList>
            <person name="Hosoyama A."/>
            <person name="Uohara A."/>
            <person name="Ohji S."/>
            <person name="Ichikawa N."/>
        </authorList>
    </citation>
    <scope>NUCLEOTIDE SEQUENCE [LARGE SCALE GENOMIC DNA]</scope>
    <source>
        <strain evidence="1 2">NBRC 105008</strain>
    </source>
</reference>
<proteinExistence type="predicted"/>
<gene>
    <name evidence="1" type="ORF">FGL01_03250</name>
</gene>
<accession>A0A511CA91</accession>
<protein>
    <submittedName>
        <fullName evidence="1">Uncharacterized protein</fullName>
    </submittedName>
</protein>
<organism evidence="1 2">
    <name type="scientific">Flavobacterium glycines</name>
    <dbReference type="NCBI Taxonomy" id="551990"/>
    <lineage>
        <taxon>Bacteria</taxon>
        <taxon>Pseudomonadati</taxon>
        <taxon>Bacteroidota</taxon>
        <taxon>Flavobacteriia</taxon>
        <taxon>Flavobacteriales</taxon>
        <taxon>Flavobacteriaceae</taxon>
        <taxon>Flavobacterium</taxon>
    </lineage>
</organism>
<dbReference type="EMBL" id="BJVF01000001">
    <property type="protein sequence ID" value="GEL09586.1"/>
    <property type="molecule type" value="Genomic_DNA"/>
</dbReference>
<evidence type="ECO:0000313" key="1">
    <source>
        <dbReference type="EMBL" id="GEL09586.1"/>
    </source>
</evidence>
<dbReference type="Proteomes" id="UP000321579">
    <property type="component" value="Unassembled WGS sequence"/>
</dbReference>
<dbReference type="AlphaFoldDB" id="A0A511CA91"/>
<evidence type="ECO:0000313" key="2">
    <source>
        <dbReference type="Proteomes" id="UP000321579"/>
    </source>
</evidence>
<name>A0A511CA91_9FLAO</name>